<proteinExistence type="inferred from homology"/>
<dbReference type="PANTHER" id="PTHR34378:SF1">
    <property type="entry name" value="GLUTAMATE--CYSTEINE LIGASE, CHLOROPLASTIC"/>
    <property type="match status" value="1"/>
</dbReference>
<dbReference type="STRING" id="47312.SAMN04489765_0041"/>
<comment type="function">
    <text evidence="5">Catalyzes the synthesis of gamma-glutamylcysteine (gamma-GC). This compound is used as substrate for the biosynthesis of the low-molecular thiol compound ergothioneine.</text>
</comment>
<evidence type="ECO:0000313" key="6">
    <source>
        <dbReference type="EMBL" id="SDQ08916.1"/>
    </source>
</evidence>
<keyword evidence="1 5" id="KW-0436">Ligase</keyword>
<dbReference type="InterPro" id="IPR006336">
    <property type="entry name" value="GCS2"/>
</dbReference>
<keyword evidence="2 5" id="KW-0547">Nucleotide-binding</keyword>
<dbReference type="PANTHER" id="PTHR34378">
    <property type="entry name" value="GLUTAMATE--CYSTEINE LIGASE, CHLOROPLASTIC"/>
    <property type="match status" value="1"/>
</dbReference>
<sequence length="402" mass="42837">MADLSSGATLTGRSDAERLVRQWCFRRGPTGLLGAEIEWFCLGPDGDRVPLDVLGAALGAHAPSTIVASSPAAPMPHGSVVSVEPGGQLELSSAPAPSAAALLADLAADETHLRELLRPYRIELHAGAAEERRPSRRLLSLPRYDAMECRFDRIGPYGRLMMCSTAAVQVTVDAGVDEPEMARRWAMLHAVGPALVAAFAASPRLAGAPEGRWASQRQRTWLPLDPARTRPLSYAGYPTEALEVPLLCVRGADGAPWRAPDGEVTFADWLDGALDETLGRRPVVADLAYHLTTLFPPVRANGYYEIRYLDGQPGDGWRAPVAAIASLAASPATTAEAMRTVAGTEELWIDAARDGLDAPELRRAATDLLTLAATAAPAAQRPLICAAERRCRAGLPPGEDPR</sequence>
<evidence type="ECO:0000256" key="3">
    <source>
        <dbReference type="ARBA" id="ARBA00022840"/>
    </source>
</evidence>
<dbReference type="GO" id="GO:0052699">
    <property type="term" value="P:ergothioneine biosynthetic process"/>
    <property type="evidence" value="ECO:0007669"/>
    <property type="project" value="UniProtKB-UniRule"/>
</dbReference>
<organism evidence="6 7">
    <name type="scientific">Tsukamurella pulmonis</name>
    <dbReference type="NCBI Taxonomy" id="47312"/>
    <lineage>
        <taxon>Bacteria</taxon>
        <taxon>Bacillati</taxon>
        <taxon>Actinomycetota</taxon>
        <taxon>Actinomycetes</taxon>
        <taxon>Mycobacteriales</taxon>
        <taxon>Tsukamurellaceae</taxon>
        <taxon>Tsukamurella</taxon>
    </lineage>
</organism>
<dbReference type="GO" id="GO:0004357">
    <property type="term" value="F:glutamate-cysteine ligase activity"/>
    <property type="evidence" value="ECO:0007669"/>
    <property type="project" value="UniProtKB-UniRule"/>
</dbReference>
<dbReference type="InterPro" id="IPR014746">
    <property type="entry name" value="Gln_synth/guanido_kin_cat_dom"/>
</dbReference>
<dbReference type="Gene3D" id="3.30.590.20">
    <property type="match status" value="1"/>
</dbReference>
<dbReference type="InterPro" id="IPR017809">
    <property type="entry name" value="EgtA_Actinobacteria"/>
</dbReference>
<dbReference type="Proteomes" id="UP000183053">
    <property type="component" value="Unassembled WGS sequence"/>
</dbReference>
<dbReference type="GO" id="GO:0006750">
    <property type="term" value="P:glutathione biosynthetic process"/>
    <property type="evidence" value="ECO:0007669"/>
    <property type="project" value="InterPro"/>
</dbReference>
<gene>
    <name evidence="5" type="primary">egtA</name>
    <name evidence="6" type="ORF">SAMN04489765_0041</name>
</gene>
<evidence type="ECO:0000256" key="5">
    <source>
        <dbReference type="HAMAP-Rule" id="MF_02034"/>
    </source>
</evidence>
<protein>
    <recommendedName>
        <fullName evidence="5">Glutamate--cysteine ligase EgtA</fullName>
        <ecNumber evidence="5">6.3.2.2</ecNumber>
    </recommendedName>
    <alternativeName>
        <fullName evidence="5">Gamma-glutamylcysteine synthase</fullName>
        <shortName evidence="5">GCS</shortName>
        <shortName evidence="5">Gamma-ECS</shortName>
    </alternativeName>
</protein>
<dbReference type="EC" id="6.3.2.2" evidence="5"/>
<evidence type="ECO:0000256" key="2">
    <source>
        <dbReference type="ARBA" id="ARBA00022741"/>
    </source>
</evidence>
<evidence type="ECO:0000256" key="4">
    <source>
        <dbReference type="ARBA" id="ARBA00048819"/>
    </source>
</evidence>
<comment type="similarity">
    <text evidence="5">Belongs to the glutamate--cysteine ligase type 2 family. EgtA subfamily.</text>
</comment>
<dbReference type="SUPFAM" id="SSF55931">
    <property type="entry name" value="Glutamine synthetase/guanido kinase"/>
    <property type="match status" value="1"/>
</dbReference>
<dbReference type="GO" id="GO:0005524">
    <property type="term" value="F:ATP binding"/>
    <property type="evidence" value="ECO:0007669"/>
    <property type="project" value="UniProtKB-UniRule"/>
</dbReference>
<keyword evidence="3 5" id="KW-0067">ATP-binding</keyword>
<reference evidence="7" key="1">
    <citation type="submission" date="2016-10" db="EMBL/GenBank/DDBJ databases">
        <authorList>
            <person name="Varghese N."/>
            <person name="Submissions S."/>
        </authorList>
    </citation>
    <scope>NUCLEOTIDE SEQUENCE [LARGE SCALE GENOMIC DNA]</scope>
    <source>
        <strain evidence="7">DSM 44142</strain>
    </source>
</reference>
<accession>A0A1H0Y1W7</accession>
<dbReference type="InterPro" id="IPR035434">
    <property type="entry name" value="GCL_bact_plant"/>
</dbReference>
<dbReference type="NCBIfam" id="TIGR03444">
    <property type="entry name" value="EgtA_Cys_ligase"/>
    <property type="match status" value="1"/>
</dbReference>
<evidence type="ECO:0000313" key="7">
    <source>
        <dbReference type="Proteomes" id="UP000183053"/>
    </source>
</evidence>
<evidence type="ECO:0000256" key="1">
    <source>
        <dbReference type="ARBA" id="ARBA00022598"/>
    </source>
</evidence>
<dbReference type="AlphaFoldDB" id="A0A1H0Y1W7"/>
<comment type="catalytic activity">
    <reaction evidence="4 5">
        <text>L-cysteine + L-glutamate + ATP = gamma-L-glutamyl-L-cysteine + ADP + phosphate + H(+)</text>
        <dbReference type="Rhea" id="RHEA:13285"/>
        <dbReference type="ChEBI" id="CHEBI:15378"/>
        <dbReference type="ChEBI" id="CHEBI:29985"/>
        <dbReference type="ChEBI" id="CHEBI:30616"/>
        <dbReference type="ChEBI" id="CHEBI:35235"/>
        <dbReference type="ChEBI" id="CHEBI:43474"/>
        <dbReference type="ChEBI" id="CHEBI:58173"/>
        <dbReference type="ChEBI" id="CHEBI:456216"/>
        <dbReference type="EC" id="6.3.2.2"/>
    </reaction>
</comment>
<keyword evidence="7" id="KW-1185">Reference proteome</keyword>
<dbReference type="EMBL" id="FNLF01000001">
    <property type="protein sequence ID" value="SDQ08916.1"/>
    <property type="molecule type" value="Genomic_DNA"/>
</dbReference>
<dbReference type="HAMAP" id="MF_02034">
    <property type="entry name" value="EgtA"/>
    <property type="match status" value="1"/>
</dbReference>
<comment type="pathway">
    <text evidence="5">Amino-acid biosynthesis; ergothioneine biosynthesis.</text>
</comment>
<dbReference type="UniPathway" id="UPA01014"/>
<name>A0A1H0Y1W7_9ACTN</name>
<dbReference type="Pfam" id="PF04107">
    <property type="entry name" value="GCS2"/>
    <property type="match status" value="1"/>
</dbReference>